<dbReference type="EMBL" id="RJVU01007076">
    <property type="protein sequence ID" value="ROL53959.1"/>
    <property type="molecule type" value="Genomic_DNA"/>
</dbReference>
<name>A0A3N0Z663_ANAGA</name>
<feature type="region of interest" description="Disordered" evidence="1">
    <location>
        <begin position="1"/>
        <end position="23"/>
    </location>
</feature>
<feature type="compositionally biased region" description="Basic and acidic residues" evidence="1">
    <location>
        <begin position="1"/>
        <end position="12"/>
    </location>
</feature>
<dbReference type="OrthoDB" id="8952447at2759"/>
<accession>A0A3N0Z663</accession>
<evidence type="ECO:0000256" key="1">
    <source>
        <dbReference type="SAM" id="MobiDB-lite"/>
    </source>
</evidence>
<feature type="compositionally biased region" description="Basic and acidic residues" evidence="1">
    <location>
        <begin position="37"/>
        <end position="49"/>
    </location>
</feature>
<reference evidence="2 3" key="1">
    <citation type="submission" date="2018-10" db="EMBL/GenBank/DDBJ databases">
        <title>Genome assembly for a Yunnan-Guizhou Plateau 3E fish, Anabarilius grahami (Regan), and its evolutionary and genetic applications.</title>
        <authorList>
            <person name="Jiang W."/>
        </authorList>
    </citation>
    <scope>NUCLEOTIDE SEQUENCE [LARGE SCALE GENOMIC DNA]</scope>
    <source>
        <strain evidence="2">AG-KIZ</strain>
        <tissue evidence="2">Muscle</tissue>
    </source>
</reference>
<gene>
    <name evidence="2" type="ORF">DPX16_2475</name>
</gene>
<dbReference type="AlphaFoldDB" id="A0A3N0Z663"/>
<protein>
    <submittedName>
        <fullName evidence="2">Uncharacterized protein</fullName>
    </submittedName>
</protein>
<evidence type="ECO:0000313" key="3">
    <source>
        <dbReference type="Proteomes" id="UP000281406"/>
    </source>
</evidence>
<dbReference type="Proteomes" id="UP000281406">
    <property type="component" value="Unassembled WGS sequence"/>
</dbReference>
<sequence length="123" mass="13683">MHQSDPDPRPDLPEPTVRPGGVVRLPSYLSDIDLTDHQQRLQSRQRGDISPDMSDDSELQGAAAPKIATTIPEYRASVQPQQPLIVPIFRRSLQVPSLCLDPSYLRDQVTALQSHSDKIACMN</sequence>
<comment type="caution">
    <text evidence="2">The sequence shown here is derived from an EMBL/GenBank/DDBJ whole genome shotgun (WGS) entry which is preliminary data.</text>
</comment>
<organism evidence="2 3">
    <name type="scientific">Anabarilius grahami</name>
    <name type="common">Kanglang fish</name>
    <name type="synonym">Barilius grahami</name>
    <dbReference type="NCBI Taxonomy" id="495550"/>
    <lineage>
        <taxon>Eukaryota</taxon>
        <taxon>Metazoa</taxon>
        <taxon>Chordata</taxon>
        <taxon>Craniata</taxon>
        <taxon>Vertebrata</taxon>
        <taxon>Euteleostomi</taxon>
        <taxon>Actinopterygii</taxon>
        <taxon>Neopterygii</taxon>
        <taxon>Teleostei</taxon>
        <taxon>Ostariophysi</taxon>
        <taxon>Cypriniformes</taxon>
        <taxon>Xenocyprididae</taxon>
        <taxon>Xenocypridinae</taxon>
        <taxon>Xenocypridinae incertae sedis</taxon>
        <taxon>Anabarilius</taxon>
    </lineage>
</organism>
<evidence type="ECO:0000313" key="2">
    <source>
        <dbReference type="EMBL" id="ROL53959.1"/>
    </source>
</evidence>
<proteinExistence type="predicted"/>
<feature type="region of interest" description="Disordered" evidence="1">
    <location>
        <begin position="37"/>
        <end position="66"/>
    </location>
</feature>
<keyword evidence="3" id="KW-1185">Reference proteome</keyword>